<feature type="compositionally biased region" description="Basic and acidic residues" evidence="2">
    <location>
        <begin position="252"/>
        <end position="262"/>
    </location>
</feature>
<gene>
    <name evidence="4" type="ORF">ACFQGD_12925</name>
</gene>
<dbReference type="Gene3D" id="1.10.10.60">
    <property type="entry name" value="Homeodomain-like"/>
    <property type="match status" value="1"/>
</dbReference>
<dbReference type="Proteomes" id="UP001596337">
    <property type="component" value="Unassembled WGS sequence"/>
</dbReference>
<dbReference type="NCBIfam" id="NF033563">
    <property type="entry name" value="transpos_IS30"/>
    <property type="match status" value="1"/>
</dbReference>
<feature type="compositionally biased region" description="Basic residues" evidence="2">
    <location>
        <begin position="223"/>
        <end position="238"/>
    </location>
</feature>
<feature type="region of interest" description="Disordered" evidence="2">
    <location>
        <begin position="1"/>
        <end position="22"/>
    </location>
</feature>
<proteinExistence type="predicted"/>
<dbReference type="Pfam" id="PF13384">
    <property type="entry name" value="HTH_23"/>
    <property type="match status" value="1"/>
</dbReference>
<dbReference type="Pfam" id="PF13936">
    <property type="entry name" value="HTH_38"/>
    <property type="match status" value="1"/>
</dbReference>
<dbReference type="PANTHER" id="PTHR10948">
    <property type="entry name" value="TRANSPOSASE"/>
    <property type="match status" value="1"/>
</dbReference>
<accession>A0ABW2BZH0</accession>
<dbReference type="InterPro" id="IPR051917">
    <property type="entry name" value="Transposase-Integrase"/>
</dbReference>
<dbReference type="InterPro" id="IPR009057">
    <property type="entry name" value="Homeodomain-like_sf"/>
</dbReference>
<organism evidence="4 5">
    <name type="scientific">Haloechinothrix salitolerans</name>
    <dbReference type="NCBI Taxonomy" id="926830"/>
    <lineage>
        <taxon>Bacteria</taxon>
        <taxon>Bacillati</taxon>
        <taxon>Actinomycetota</taxon>
        <taxon>Actinomycetes</taxon>
        <taxon>Pseudonocardiales</taxon>
        <taxon>Pseudonocardiaceae</taxon>
        <taxon>Haloechinothrix</taxon>
    </lineage>
</organism>
<sequence length="287" mass="33675">MLSSSRRVRKGPGRRPQSAKRQRFMELRERGWSILAAAREVGVSRTTGNNWTRGYKTYRHGKPAGFVPPLERLAVRQISGRFLSQDERIEIADLHHAGVSVRQIAARLGRVPSTISRELRRNSMTGRGYRPFDAHRRATARRARRPLRRVESNGQLRQLLAELLAQRWSPQQISRHLRRQFPDQPGMWLCHESVYQAVYQPGSTLMRPSTLAPQHRSPLRTGRDHRRAHQRRDRRRPRFQQPMLTIHQRPFQPEDRSEAGHWEGDRATWKVARGEWLHRLEVHVVKV</sequence>
<evidence type="ECO:0000313" key="4">
    <source>
        <dbReference type="EMBL" id="MFC6868043.1"/>
    </source>
</evidence>
<evidence type="ECO:0000256" key="1">
    <source>
        <dbReference type="ARBA" id="ARBA00023172"/>
    </source>
</evidence>
<dbReference type="EMBL" id="JBHSXX010000001">
    <property type="protein sequence ID" value="MFC6868043.1"/>
    <property type="molecule type" value="Genomic_DNA"/>
</dbReference>
<dbReference type="PANTHER" id="PTHR10948:SF23">
    <property type="entry name" value="TRANSPOSASE INSI FOR INSERTION SEQUENCE ELEMENT IS30A-RELATED"/>
    <property type="match status" value="1"/>
</dbReference>
<keyword evidence="5" id="KW-1185">Reference proteome</keyword>
<evidence type="ECO:0000313" key="5">
    <source>
        <dbReference type="Proteomes" id="UP001596337"/>
    </source>
</evidence>
<evidence type="ECO:0000259" key="3">
    <source>
        <dbReference type="Pfam" id="PF13936"/>
    </source>
</evidence>
<dbReference type="RefSeq" id="WP_345404476.1">
    <property type="nucleotide sequence ID" value="NZ_BAABLA010000118.1"/>
</dbReference>
<dbReference type="InterPro" id="IPR053392">
    <property type="entry name" value="Transposase_IS30-like"/>
</dbReference>
<evidence type="ECO:0000256" key="2">
    <source>
        <dbReference type="SAM" id="MobiDB-lite"/>
    </source>
</evidence>
<protein>
    <submittedName>
        <fullName evidence="4">IS30 family transposase</fullName>
    </submittedName>
</protein>
<feature type="domain" description="Transposase IS30-like HTH" evidence="3">
    <location>
        <begin position="79"/>
        <end position="122"/>
    </location>
</feature>
<feature type="region of interest" description="Disordered" evidence="2">
    <location>
        <begin position="205"/>
        <end position="262"/>
    </location>
</feature>
<comment type="caution">
    <text evidence="4">The sequence shown here is derived from an EMBL/GenBank/DDBJ whole genome shotgun (WGS) entry which is preliminary data.</text>
</comment>
<name>A0ABW2BZH0_9PSEU</name>
<dbReference type="InterPro" id="IPR025246">
    <property type="entry name" value="IS30-like_HTH"/>
</dbReference>
<reference evidence="5" key="1">
    <citation type="journal article" date="2019" name="Int. J. Syst. Evol. Microbiol.">
        <title>The Global Catalogue of Microorganisms (GCM) 10K type strain sequencing project: providing services to taxonomists for standard genome sequencing and annotation.</title>
        <authorList>
            <consortium name="The Broad Institute Genomics Platform"/>
            <consortium name="The Broad Institute Genome Sequencing Center for Infectious Disease"/>
            <person name="Wu L."/>
            <person name="Ma J."/>
        </authorList>
    </citation>
    <scope>NUCLEOTIDE SEQUENCE [LARGE SCALE GENOMIC DNA]</scope>
    <source>
        <strain evidence="5">KCTC 32255</strain>
    </source>
</reference>
<dbReference type="SUPFAM" id="SSF46689">
    <property type="entry name" value="Homeodomain-like"/>
    <property type="match status" value="1"/>
</dbReference>
<keyword evidence="1" id="KW-0233">DNA recombination</keyword>